<keyword evidence="3" id="KW-1185">Reference proteome</keyword>
<dbReference type="PANTHER" id="PTHR43441:SF6">
    <property type="entry name" value="N-ACETYLTRANSFERASE DOMAIN-CONTAINING PROTEIN"/>
    <property type="match status" value="1"/>
</dbReference>
<proteinExistence type="predicted"/>
<name>A0A1S2VJU1_9BACT</name>
<dbReference type="InterPro" id="IPR016181">
    <property type="entry name" value="Acyl_CoA_acyltransferase"/>
</dbReference>
<dbReference type="SUPFAM" id="SSF55729">
    <property type="entry name" value="Acyl-CoA N-acyltransferases (Nat)"/>
    <property type="match status" value="1"/>
</dbReference>
<dbReference type="PROSITE" id="PS51186">
    <property type="entry name" value="GNAT"/>
    <property type="match status" value="1"/>
</dbReference>
<dbReference type="PANTHER" id="PTHR43441">
    <property type="entry name" value="RIBOSOMAL-PROTEIN-SERINE ACETYLTRANSFERASE"/>
    <property type="match status" value="1"/>
</dbReference>
<dbReference type="RefSeq" id="WP_071503475.1">
    <property type="nucleotide sequence ID" value="NZ_MORL01000005.1"/>
</dbReference>
<accession>A0A1S2VJU1</accession>
<dbReference type="InterPro" id="IPR051908">
    <property type="entry name" value="Ribosomal_N-acetyltransferase"/>
</dbReference>
<dbReference type="Proteomes" id="UP000181790">
    <property type="component" value="Unassembled WGS sequence"/>
</dbReference>
<organism evidence="2 3">
    <name type="scientific">Arsenicibacter rosenii</name>
    <dbReference type="NCBI Taxonomy" id="1750698"/>
    <lineage>
        <taxon>Bacteria</taxon>
        <taxon>Pseudomonadati</taxon>
        <taxon>Bacteroidota</taxon>
        <taxon>Cytophagia</taxon>
        <taxon>Cytophagales</taxon>
        <taxon>Spirosomataceae</taxon>
        <taxon>Arsenicibacter</taxon>
    </lineage>
</organism>
<reference evidence="2 3" key="1">
    <citation type="submission" date="2016-10" db="EMBL/GenBank/DDBJ databases">
        <title>Arsenicibacter rosenii gen. nov., sp. nov., an efficient arsenic-methylating bacterium isolated from an arsenic-contaminated paddy soil.</title>
        <authorList>
            <person name="Huang K."/>
        </authorList>
    </citation>
    <scope>NUCLEOTIDE SEQUENCE [LARGE SCALE GENOMIC DNA]</scope>
    <source>
        <strain evidence="2 3">SM-1</strain>
    </source>
</reference>
<evidence type="ECO:0000313" key="2">
    <source>
        <dbReference type="EMBL" id="OIN59024.1"/>
    </source>
</evidence>
<dbReference type="InterPro" id="IPR000182">
    <property type="entry name" value="GNAT_dom"/>
</dbReference>
<comment type="caution">
    <text evidence="2">The sequence shown here is derived from an EMBL/GenBank/DDBJ whole genome shotgun (WGS) entry which is preliminary data.</text>
</comment>
<dbReference type="CDD" id="cd04301">
    <property type="entry name" value="NAT_SF"/>
    <property type="match status" value="1"/>
</dbReference>
<sequence>MLTTPRLHLIPADLAILEALIHKHQELTAPVACRIPDDWTEFPEVLEPTYHLLKGKPSLSPWWMYIFVHRADQVLIGSGGFKGLPDEDGTVEIGYEIYVPYRQQGLATEVAKELVAFALSQPKVRNVMAHTLPEQNPSNRLLKKIGFKFDGTIQDPDDGEIWQWILKK</sequence>
<evidence type="ECO:0000313" key="3">
    <source>
        <dbReference type="Proteomes" id="UP000181790"/>
    </source>
</evidence>
<dbReference type="GO" id="GO:1990189">
    <property type="term" value="F:protein N-terminal-serine acetyltransferase activity"/>
    <property type="evidence" value="ECO:0007669"/>
    <property type="project" value="TreeGrafter"/>
</dbReference>
<gene>
    <name evidence="2" type="ORF">BLX24_12490</name>
</gene>
<evidence type="ECO:0000259" key="1">
    <source>
        <dbReference type="PROSITE" id="PS51186"/>
    </source>
</evidence>
<dbReference type="EMBL" id="MORL01000005">
    <property type="protein sequence ID" value="OIN59024.1"/>
    <property type="molecule type" value="Genomic_DNA"/>
</dbReference>
<dbReference type="AlphaFoldDB" id="A0A1S2VJU1"/>
<feature type="domain" description="N-acetyltransferase" evidence="1">
    <location>
        <begin position="7"/>
        <end position="168"/>
    </location>
</feature>
<dbReference type="GO" id="GO:0008999">
    <property type="term" value="F:protein-N-terminal-alanine acetyltransferase activity"/>
    <property type="evidence" value="ECO:0007669"/>
    <property type="project" value="TreeGrafter"/>
</dbReference>
<protein>
    <recommendedName>
        <fullName evidence="1">N-acetyltransferase domain-containing protein</fullName>
    </recommendedName>
</protein>
<dbReference type="Gene3D" id="3.40.630.30">
    <property type="match status" value="1"/>
</dbReference>
<dbReference type="Pfam" id="PF13302">
    <property type="entry name" value="Acetyltransf_3"/>
    <property type="match status" value="1"/>
</dbReference>
<dbReference type="GO" id="GO:0005737">
    <property type="term" value="C:cytoplasm"/>
    <property type="evidence" value="ECO:0007669"/>
    <property type="project" value="TreeGrafter"/>
</dbReference>
<dbReference type="OrthoDB" id="9811523at2"/>